<dbReference type="GO" id="GO:0005829">
    <property type="term" value="C:cytosol"/>
    <property type="evidence" value="ECO:0007669"/>
    <property type="project" value="TreeGrafter"/>
</dbReference>
<keyword evidence="3" id="KW-0811">Translocation</keyword>
<dbReference type="InterPro" id="IPR014001">
    <property type="entry name" value="Helicase_ATP-bd"/>
</dbReference>
<reference evidence="6" key="2">
    <citation type="submission" date="2021-04" db="EMBL/GenBank/DDBJ databases">
        <authorList>
            <person name="Gilroy R."/>
        </authorList>
    </citation>
    <scope>NUCLEOTIDE SEQUENCE</scope>
    <source>
        <strain evidence="6">CHK169-4300</strain>
    </source>
</reference>
<evidence type="ECO:0000313" key="7">
    <source>
        <dbReference type="Proteomes" id="UP000824106"/>
    </source>
</evidence>
<keyword evidence="1" id="KW-0472">Membrane</keyword>
<evidence type="ECO:0000256" key="3">
    <source>
        <dbReference type="ARBA" id="ARBA00023010"/>
    </source>
</evidence>
<dbReference type="GO" id="GO:0031522">
    <property type="term" value="C:cell envelope Sec protein transport complex"/>
    <property type="evidence" value="ECO:0007669"/>
    <property type="project" value="TreeGrafter"/>
</dbReference>
<evidence type="ECO:0000259" key="4">
    <source>
        <dbReference type="PROSITE" id="PS51192"/>
    </source>
</evidence>
<accession>A0A9D2G2L5</accession>
<dbReference type="PANTHER" id="PTHR30612">
    <property type="entry name" value="SECA INNER MEMBRANE COMPONENT OF SEC PROTEIN SECRETION SYSTEM"/>
    <property type="match status" value="1"/>
</dbReference>
<dbReference type="GO" id="GO:0004386">
    <property type="term" value="F:helicase activity"/>
    <property type="evidence" value="ECO:0007669"/>
    <property type="project" value="UniProtKB-KW"/>
</dbReference>
<dbReference type="InterPro" id="IPR027417">
    <property type="entry name" value="P-loop_NTPase"/>
</dbReference>
<dbReference type="EMBL" id="DXAZ01000074">
    <property type="protein sequence ID" value="HIZ71131.1"/>
    <property type="molecule type" value="Genomic_DNA"/>
</dbReference>
<dbReference type="PROSITE" id="PS51192">
    <property type="entry name" value="HELICASE_ATP_BIND_1"/>
    <property type="match status" value="1"/>
</dbReference>
<gene>
    <name evidence="6" type="ORF">H9808_05135</name>
</gene>
<evidence type="ECO:0000313" key="6">
    <source>
        <dbReference type="EMBL" id="HIZ71131.1"/>
    </source>
</evidence>
<name>A0A9D2G2L5_9LACT</name>
<dbReference type="SMART" id="SM00957">
    <property type="entry name" value="SecA_DEAD"/>
    <property type="match status" value="1"/>
</dbReference>
<dbReference type="GO" id="GO:0006886">
    <property type="term" value="P:intracellular protein transport"/>
    <property type="evidence" value="ECO:0007669"/>
    <property type="project" value="InterPro"/>
</dbReference>
<feature type="non-terminal residue" evidence="6">
    <location>
        <position position="218"/>
    </location>
</feature>
<keyword evidence="2" id="KW-0653">Protein transport</keyword>
<dbReference type="PROSITE" id="PS51196">
    <property type="entry name" value="SECA_MOTOR_DEAD"/>
    <property type="match status" value="1"/>
</dbReference>
<dbReference type="GO" id="GO:0017038">
    <property type="term" value="P:protein import"/>
    <property type="evidence" value="ECO:0007669"/>
    <property type="project" value="InterPro"/>
</dbReference>
<dbReference type="AlphaFoldDB" id="A0A9D2G2L5"/>
<dbReference type="Gene3D" id="3.40.50.300">
    <property type="entry name" value="P-loop containing nucleotide triphosphate hydrolases"/>
    <property type="match status" value="1"/>
</dbReference>
<organism evidence="6 7">
    <name type="scientific">Candidatus Atopostipes pullistercoris</name>
    <dbReference type="NCBI Taxonomy" id="2838467"/>
    <lineage>
        <taxon>Bacteria</taxon>
        <taxon>Bacillati</taxon>
        <taxon>Bacillota</taxon>
        <taxon>Bacilli</taxon>
        <taxon>Lactobacillales</taxon>
        <taxon>Carnobacteriaceae</taxon>
        <taxon>Atopostipes</taxon>
    </lineage>
</organism>
<proteinExistence type="predicted"/>
<dbReference type="GO" id="GO:0005524">
    <property type="term" value="F:ATP binding"/>
    <property type="evidence" value="ECO:0007669"/>
    <property type="project" value="InterPro"/>
</dbReference>
<dbReference type="GO" id="GO:0005886">
    <property type="term" value="C:plasma membrane"/>
    <property type="evidence" value="ECO:0007669"/>
    <property type="project" value="TreeGrafter"/>
</dbReference>
<dbReference type="InterPro" id="IPR011115">
    <property type="entry name" value="SecA_DEAD"/>
</dbReference>
<dbReference type="PANTHER" id="PTHR30612:SF0">
    <property type="entry name" value="CHLOROPLAST PROTEIN-TRANSPORTING ATPASE"/>
    <property type="match status" value="1"/>
</dbReference>
<protein>
    <submittedName>
        <fullName evidence="6">DEAD/DEAH box helicase</fullName>
    </submittedName>
</protein>
<feature type="domain" description="SecA family profile" evidence="5">
    <location>
        <begin position="1"/>
        <end position="218"/>
    </location>
</feature>
<dbReference type="Pfam" id="PF07517">
    <property type="entry name" value="SecA_DEAD"/>
    <property type="match status" value="1"/>
</dbReference>
<keyword evidence="6" id="KW-0067">ATP-binding</keyword>
<evidence type="ECO:0000259" key="5">
    <source>
        <dbReference type="PROSITE" id="PS51196"/>
    </source>
</evidence>
<keyword evidence="6" id="KW-0347">Helicase</keyword>
<feature type="domain" description="Helicase ATP-binding" evidence="4">
    <location>
        <begin position="87"/>
        <end position="218"/>
    </location>
</feature>
<reference evidence="6" key="1">
    <citation type="journal article" date="2021" name="PeerJ">
        <title>Extensive microbial diversity within the chicken gut microbiome revealed by metagenomics and culture.</title>
        <authorList>
            <person name="Gilroy R."/>
            <person name="Ravi A."/>
            <person name="Getino M."/>
            <person name="Pursley I."/>
            <person name="Horton D.L."/>
            <person name="Alikhan N.F."/>
            <person name="Baker D."/>
            <person name="Gharbi K."/>
            <person name="Hall N."/>
            <person name="Watson M."/>
            <person name="Adriaenssens E.M."/>
            <person name="Foster-Nyarko E."/>
            <person name="Jarju S."/>
            <person name="Secka A."/>
            <person name="Antonio M."/>
            <person name="Oren A."/>
            <person name="Chaudhuri R.R."/>
            <person name="La Ragione R."/>
            <person name="Hildebrand F."/>
            <person name="Pallen M.J."/>
        </authorList>
    </citation>
    <scope>NUCLEOTIDE SEQUENCE</scope>
    <source>
        <strain evidence="6">CHK169-4300</strain>
    </source>
</reference>
<dbReference type="InterPro" id="IPR014018">
    <property type="entry name" value="SecA_motor_DEAD"/>
</dbReference>
<dbReference type="SUPFAM" id="SSF52540">
    <property type="entry name" value="P-loop containing nucleoside triphosphate hydrolases"/>
    <property type="match status" value="1"/>
</dbReference>
<dbReference type="InterPro" id="IPR000185">
    <property type="entry name" value="SecA"/>
</dbReference>
<dbReference type="Proteomes" id="UP000824106">
    <property type="component" value="Unassembled WGS sequence"/>
</dbReference>
<dbReference type="CDD" id="cd17928">
    <property type="entry name" value="DEXDc_SecA"/>
    <property type="match status" value="1"/>
</dbReference>
<dbReference type="PRINTS" id="PR00906">
    <property type="entry name" value="SECA"/>
</dbReference>
<keyword evidence="6" id="KW-0547">Nucleotide-binding</keyword>
<sequence length="218" mass="24519">MIAAIKKMLDPSVKVLKRADKLADEVIALEPHMQQLTDEQLQNKTLEFKERIEKGETLDDLLVEAFAVVREASTRVLGMKPYKVQIIGGIALHGGNIAEMRTGEGKTLTSTMPAYLNALEGKGVHIITVNEYLASRDAREMGELYRWLGLTVGLNLAGMPSEEKKKQYACDITYSTNNELGFDYLRDHMVLYAKQMVQRKLNYAIVDEVDSILIDEAR</sequence>
<comment type="caution">
    <text evidence="6">The sequence shown here is derived from an EMBL/GenBank/DDBJ whole genome shotgun (WGS) entry which is preliminary data.</text>
</comment>
<dbReference type="GO" id="GO:0043952">
    <property type="term" value="P:protein transport by the Sec complex"/>
    <property type="evidence" value="ECO:0007669"/>
    <property type="project" value="TreeGrafter"/>
</dbReference>
<evidence type="ECO:0000256" key="1">
    <source>
        <dbReference type="ARBA" id="ARBA00022475"/>
    </source>
</evidence>
<dbReference type="GO" id="GO:0006605">
    <property type="term" value="P:protein targeting"/>
    <property type="evidence" value="ECO:0007669"/>
    <property type="project" value="InterPro"/>
</dbReference>
<keyword evidence="1" id="KW-1003">Cell membrane</keyword>
<keyword evidence="6" id="KW-0378">Hydrolase</keyword>
<keyword evidence="2" id="KW-0813">Transport</keyword>
<evidence type="ECO:0000256" key="2">
    <source>
        <dbReference type="ARBA" id="ARBA00022927"/>
    </source>
</evidence>